<evidence type="ECO:0000313" key="4">
    <source>
        <dbReference type="Proteomes" id="UP000663877"/>
    </source>
</evidence>
<dbReference type="EMBL" id="CAJNOM010000572">
    <property type="protein sequence ID" value="CAF1506405.1"/>
    <property type="molecule type" value="Genomic_DNA"/>
</dbReference>
<accession>A0A813P5N2</accession>
<dbReference type="Proteomes" id="UP000663832">
    <property type="component" value="Unassembled WGS sequence"/>
</dbReference>
<evidence type="ECO:0000313" key="1">
    <source>
        <dbReference type="EMBL" id="CAF0747737.1"/>
    </source>
</evidence>
<evidence type="ECO:0000313" key="3">
    <source>
        <dbReference type="Proteomes" id="UP000663832"/>
    </source>
</evidence>
<proteinExistence type="predicted"/>
<dbReference type="Proteomes" id="UP000663877">
    <property type="component" value="Unassembled WGS sequence"/>
</dbReference>
<protein>
    <submittedName>
        <fullName evidence="1">Uncharacterized protein</fullName>
    </submittedName>
</protein>
<keyword evidence="3" id="KW-1185">Reference proteome</keyword>
<gene>
    <name evidence="1" type="ORF">BJG266_LOCUS2252</name>
    <name evidence="2" type="ORF">QVE165_LOCUS43829</name>
</gene>
<organism evidence="1 4">
    <name type="scientific">Adineta steineri</name>
    <dbReference type="NCBI Taxonomy" id="433720"/>
    <lineage>
        <taxon>Eukaryota</taxon>
        <taxon>Metazoa</taxon>
        <taxon>Spiralia</taxon>
        <taxon>Gnathifera</taxon>
        <taxon>Rotifera</taxon>
        <taxon>Eurotatoria</taxon>
        <taxon>Bdelloidea</taxon>
        <taxon>Adinetida</taxon>
        <taxon>Adinetidae</taxon>
        <taxon>Adineta</taxon>
    </lineage>
</organism>
<name>A0A813P5N2_9BILA</name>
<sequence length="178" mass="21044">MVIPVGLFHDEPHILFLHLNVAINLHQHLHRYNDVVTVLNSENALFNRLAMPNQSFVIVALLPEQVLDRTHSFNQINFEPYATVDYIYLLYKKHPIYVTIKRDRFQQLKGWHSITDDTLDKIIWIVSKTLDRNVNYCNERAYQSARDGNNGLAAIYEQQRLERNRLRIDAMQQLLDFI</sequence>
<dbReference type="OrthoDB" id="10175419at2759"/>
<comment type="caution">
    <text evidence="1">The sequence shown here is derived from an EMBL/GenBank/DDBJ whole genome shotgun (WGS) entry which is preliminary data.</text>
</comment>
<evidence type="ECO:0000313" key="2">
    <source>
        <dbReference type="EMBL" id="CAF1506405.1"/>
    </source>
</evidence>
<dbReference type="EMBL" id="CAJNOI010000005">
    <property type="protein sequence ID" value="CAF0747737.1"/>
    <property type="molecule type" value="Genomic_DNA"/>
</dbReference>
<reference evidence="1" key="1">
    <citation type="submission" date="2021-02" db="EMBL/GenBank/DDBJ databases">
        <authorList>
            <person name="Nowell W R."/>
        </authorList>
    </citation>
    <scope>NUCLEOTIDE SEQUENCE</scope>
</reference>
<dbReference type="AlphaFoldDB" id="A0A813P5N2"/>